<evidence type="ECO:0000256" key="12">
    <source>
        <dbReference type="ARBA" id="ARBA00023235"/>
    </source>
</evidence>
<keyword evidence="8 15" id="KW-0067">ATP-binding</keyword>
<feature type="region of interest" description="Disordered" evidence="17">
    <location>
        <begin position="280"/>
        <end position="303"/>
    </location>
</feature>
<dbReference type="InterPro" id="IPR011335">
    <property type="entry name" value="Restrct_endonuc-II-like"/>
</dbReference>
<dbReference type="SUPFAM" id="SSF52540">
    <property type="entry name" value="P-loop containing nucleoside triphosphate hydrolases"/>
    <property type="match status" value="1"/>
</dbReference>
<organism evidence="20 21">
    <name type="scientific">Mumia flava</name>
    <dbReference type="NCBI Taxonomy" id="1348852"/>
    <lineage>
        <taxon>Bacteria</taxon>
        <taxon>Bacillati</taxon>
        <taxon>Actinomycetota</taxon>
        <taxon>Actinomycetes</taxon>
        <taxon>Propionibacteriales</taxon>
        <taxon>Nocardioidaceae</taxon>
        <taxon>Mumia</taxon>
    </lineage>
</organism>
<evidence type="ECO:0000256" key="11">
    <source>
        <dbReference type="ARBA" id="ARBA00023204"/>
    </source>
</evidence>
<feature type="active site" description="For nuclease activity" evidence="15">
    <location>
        <position position="1027"/>
    </location>
</feature>
<proteinExistence type="inferred from homology"/>
<feature type="binding site" evidence="15">
    <location>
        <position position="1027"/>
    </location>
    <ligand>
        <name>Mg(2+)</name>
        <dbReference type="ChEBI" id="CHEBI:18420"/>
    </ligand>
</feature>
<evidence type="ECO:0000256" key="7">
    <source>
        <dbReference type="ARBA" id="ARBA00022839"/>
    </source>
</evidence>
<dbReference type="InterPro" id="IPR004586">
    <property type="entry name" value="RecB"/>
</dbReference>
<dbReference type="Gene3D" id="3.90.320.10">
    <property type="match status" value="1"/>
</dbReference>
<keyword evidence="3 15" id="KW-0547">Nucleotide-binding</keyword>
<dbReference type="GO" id="GO:0043138">
    <property type="term" value="F:3'-5' DNA helicase activity"/>
    <property type="evidence" value="ECO:0007669"/>
    <property type="project" value="UniProtKB-UniRule"/>
</dbReference>
<evidence type="ECO:0000256" key="8">
    <source>
        <dbReference type="ARBA" id="ARBA00022840"/>
    </source>
</evidence>
<dbReference type="PANTHER" id="PTHR11070">
    <property type="entry name" value="UVRD / RECB / PCRA DNA HELICASE FAMILY MEMBER"/>
    <property type="match status" value="1"/>
</dbReference>
<feature type="compositionally biased region" description="Basic and acidic residues" evidence="17">
    <location>
        <begin position="282"/>
        <end position="293"/>
    </location>
</feature>
<evidence type="ECO:0000256" key="13">
    <source>
        <dbReference type="ARBA" id="ARBA00034617"/>
    </source>
</evidence>
<dbReference type="Gene3D" id="1.10.3170.10">
    <property type="entry name" value="Recbcd, chain B, domain 2"/>
    <property type="match status" value="2"/>
</dbReference>
<dbReference type="Pfam" id="PF13361">
    <property type="entry name" value="UvrD_C"/>
    <property type="match status" value="1"/>
</dbReference>
<dbReference type="GO" id="GO:0016887">
    <property type="term" value="F:ATP hydrolysis activity"/>
    <property type="evidence" value="ECO:0007669"/>
    <property type="project" value="RHEA"/>
</dbReference>
<feature type="binding site" evidence="15">
    <location>
        <position position="883"/>
    </location>
    <ligand>
        <name>Mg(2+)</name>
        <dbReference type="ChEBI" id="CHEBI:18420"/>
    </ligand>
</feature>
<dbReference type="PROSITE" id="PS51198">
    <property type="entry name" value="UVRD_HELICASE_ATP_BIND"/>
    <property type="match status" value="1"/>
</dbReference>
<name>A0A2M9B8V6_9ACTN</name>
<comment type="function">
    <text evidence="15">A helicase/nuclease that prepares dsDNA breaks (DSB) for recombinational DNA repair. Binds to DSBs and unwinds DNA via a highly rapid and processive ATP-dependent bidirectional helicase activity. Unwinds dsDNA until it encounters a Chi (crossover hotspot instigator) sequence from the 3' direction. Cuts ssDNA a few nucleotides 3' to the Chi site. The properties and activities of the enzyme are changed at Chi. The Chi-altered holoenzyme produces a long 3'-ssDNA overhang and facilitates RecA-binding to the ssDNA for homologous DNA recombination and repair. Holoenzyme degrades any linearized DNA that is unable to undergo homologous recombination. In the holoenzyme this subunit contributes ATPase, 3'-5' helicase, exonuclease activity and loads RecA onto ssDNA.</text>
</comment>
<dbReference type="GO" id="GO:0000724">
    <property type="term" value="P:double-strand break repair via homologous recombination"/>
    <property type="evidence" value="ECO:0007669"/>
    <property type="project" value="UniProtKB-UniRule"/>
</dbReference>
<comment type="miscellaneous">
    <text evidence="15">In the RecBCD complex, RecB has a slow 3'-5' helicase, an exonuclease activity and loads RecA onto ssDNA, RecD has a fast 5'-3' helicase activity, while RecC stimulates the ATPase and processivity of the RecB helicase and contributes to recognition of the Chi site.</text>
</comment>
<dbReference type="AlphaFoldDB" id="A0A2M9B8V6"/>
<dbReference type="SUPFAM" id="SSF52980">
    <property type="entry name" value="Restriction endonuclease-like"/>
    <property type="match status" value="1"/>
</dbReference>
<evidence type="ECO:0000313" key="21">
    <source>
        <dbReference type="Proteomes" id="UP000230842"/>
    </source>
</evidence>
<keyword evidence="7 15" id="KW-0269">Exonuclease</keyword>
<dbReference type="Pfam" id="PF00580">
    <property type="entry name" value="UvrD-helicase"/>
    <property type="match status" value="1"/>
</dbReference>
<dbReference type="InterPro" id="IPR027417">
    <property type="entry name" value="P-loop_NTPase"/>
</dbReference>
<dbReference type="GO" id="GO:0005829">
    <property type="term" value="C:cytosol"/>
    <property type="evidence" value="ECO:0007669"/>
    <property type="project" value="TreeGrafter"/>
</dbReference>
<dbReference type="InterPro" id="IPR014016">
    <property type="entry name" value="UvrD-like_ATP-bd"/>
</dbReference>
<keyword evidence="1 15" id="KW-0540">Nuclease</keyword>
<keyword evidence="2 15" id="KW-0479">Metal-binding</keyword>
<dbReference type="InterPro" id="IPR000212">
    <property type="entry name" value="DNA_helicase_UvrD/REP"/>
</dbReference>
<dbReference type="Gene3D" id="3.40.50.300">
    <property type="entry name" value="P-loop containing nucleotide triphosphate hydrolases"/>
    <property type="match status" value="3"/>
</dbReference>
<keyword evidence="11 15" id="KW-0234">DNA repair</keyword>
<comment type="domain">
    <text evidence="15">The C-terminal domain has nuclease activity and interacts with RecD. It interacts with RecA, facilitating its loading onto ssDNA.</text>
</comment>
<feature type="binding site" evidence="16">
    <location>
        <begin position="23"/>
        <end position="30"/>
    </location>
    <ligand>
        <name>ATP</name>
        <dbReference type="ChEBI" id="CHEBI:30616"/>
    </ligand>
</feature>
<dbReference type="EC" id="3.1.11.5" evidence="15"/>
<dbReference type="EC" id="5.6.2.4" evidence="15"/>
<dbReference type="GO" id="GO:0009338">
    <property type="term" value="C:exodeoxyribonuclease V complex"/>
    <property type="evidence" value="ECO:0007669"/>
    <property type="project" value="TreeGrafter"/>
</dbReference>
<evidence type="ECO:0000256" key="4">
    <source>
        <dbReference type="ARBA" id="ARBA00022763"/>
    </source>
</evidence>
<evidence type="ECO:0000256" key="2">
    <source>
        <dbReference type="ARBA" id="ARBA00022723"/>
    </source>
</evidence>
<gene>
    <name evidence="15" type="primary">recB</name>
    <name evidence="20" type="ORF">CLV56_3905</name>
</gene>
<dbReference type="PROSITE" id="PS51217">
    <property type="entry name" value="UVRD_HELICASE_CTER"/>
    <property type="match status" value="1"/>
</dbReference>
<comment type="catalytic activity">
    <reaction evidence="15">
        <text>Exonucleolytic cleavage (in the presence of ATP) in either 5'- to 3'- or 3'- to 5'-direction to yield 5'-phosphooligonucleotides.</text>
        <dbReference type="EC" id="3.1.11.5"/>
    </reaction>
</comment>
<dbReference type="GO" id="GO:0003677">
    <property type="term" value="F:DNA binding"/>
    <property type="evidence" value="ECO:0007669"/>
    <property type="project" value="UniProtKB-UniRule"/>
</dbReference>
<dbReference type="GO" id="GO:0008854">
    <property type="term" value="F:exodeoxyribonuclease V activity"/>
    <property type="evidence" value="ECO:0007669"/>
    <property type="project" value="UniProtKB-EC"/>
</dbReference>
<dbReference type="Proteomes" id="UP000230842">
    <property type="component" value="Unassembled WGS sequence"/>
</dbReference>
<feature type="region of interest" description="Disordered" evidence="17">
    <location>
        <begin position="827"/>
        <end position="846"/>
    </location>
</feature>
<evidence type="ECO:0000256" key="15">
    <source>
        <dbReference type="HAMAP-Rule" id="MF_01485"/>
    </source>
</evidence>
<comment type="catalytic activity">
    <reaction evidence="13 15">
        <text>Couples ATP hydrolysis with the unwinding of duplex DNA by translocating in the 3'-5' direction.</text>
        <dbReference type="EC" id="5.6.2.4"/>
    </reaction>
</comment>
<keyword evidence="4 15" id="KW-0227">DNA damage</keyword>
<dbReference type="CDD" id="cd22352">
    <property type="entry name" value="RecB_C-like"/>
    <property type="match status" value="1"/>
</dbReference>
<evidence type="ECO:0000313" key="20">
    <source>
        <dbReference type="EMBL" id="PJJ54395.1"/>
    </source>
</evidence>
<comment type="similarity">
    <text evidence="15">Belongs to the helicase family. UvrD subfamily.</text>
</comment>
<feature type="domain" description="UvrD-like helicase C-terminal" evidence="19">
    <location>
        <begin position="348"/>
        <end position="628"/>
    </location>
</feature>
<keyword evidence="10 15" id="KW-0238">DNA-binding</keyword>
<reference evidence="20 21" key="1">
    <citation type="submission" date="2017-11" db="EMBL/GenBank/DDBJ databases">
        <title>Genomic Encyclopedia of Archaeal and Bacterial Type Strains, Phase II (KMG-II): From Individual Species to Whole Genera.</title>
        <authorList>
            <person name="Goeker M."/>
        </authorList>
    </citation>
    <scope>NUCLEOTIDE SEQUENCE [LARGE SCALE GENOMIC DNA]</scope>
    <source>
        <strain evidence="20 21">DSM 27763</strain>
    </source>
</reference>
<feature type="region of interest" description="DNA-binding and helicase activity, interacts with RecC" evidence="15">
    <location>
        <begin position="1"/>
        <end position="792"/>
    </location>
</feature>
<evidence type="ECO:0000256" key="1">
    <source>
        <dbReference type="ARBA" id="ARBA00022722"/>
    </source>
</evidence>
<evidence type="ECO:0000256" key="17">
    <source>
        <dbReference type="SAM" id="MobiDB-lite"/>
    </source>
</evidence>
<feature type="domain" description="UvrD-like helicase ATP-binding" evidence="18">
    <location>
        <begin position="2"/>
        <end position="347"/>
    </location>
</feature>
<dbReference type="RefSeq" id="WP_245857997.1">
    <property type="nucleotide sequence ID" value="NZ_PGEZ01000002.1"/>
</dbReference>
<comment type="cofactor">
    <cofactor evidence="15">
        <name>Mg(2+)</name>
        <dbReference type="ChEBI" id="CHEBI:18420"/>
    </cofactor>
    <text evidence="15">Binds 1 Mg(2+) ion per subunit.</text>
</comment>
<evidence type="ECO:0000256" key="5">
    <source>
        <dbReference type="ARBA" id="ARBA00022801"/>
    </source>
</evidence>
<evidence type="ECO:0000259" key="19">
    <source>
        <dbReference type="PROSITE" id="PS51217"/>
    </source>
</evidence>
<feature type="region of interest" description="Nuclease activity, interacts with RecD and RecA" evidence="15">
    <location>
        <begin position="816"/>
        <end position="1139"/>
    </location>
</feature>
<comment type="caution">
    <text evidence="20">The sequence shown here is derived from an EMBL/GenBank/DDBJ whole genome shotgun (WGS) entry which is preliminary data.</text>
</comment>
<dbReference type="EMBL" id="PGEZ01000002">
    <property type="protein sequence ID" value="PJJ54395.1"/>
    <property type="molecule type" value="Genomic_DNA"/>
</dbReference>
<keyword evidence="21" id="KW-1185">Reference proteome</keyword>
<keyword evidence="12 15" id="KW-0413">Isomerase</keyword>
<dbReference type="InterPro" id="IPR014017">
    <property type="entry name" value="DNA_helicase_UvrD-like_C"/>
</dbReference>
<evidence type="ECO:0000256" key="6">
    <source>
        <dbReference type="ARBA" id="ARBA00022806"/>
    </source>
</evidence>
<protein>
    <recommendedName>
        <fullName evidence="15">RecBCD enzyme subunit RecB</fullName>
        <ecNumber evidence="15">3.1.11.5</ecNumber>
        <ecNumber evidence="15">5.6.2.4</ecNumber>
    </recommendedName>
    <alternativeName>
        <fullName evidence="15">DNA 3'-5' helicase subunit RecB</fullName>
    </alternativeName>
    <alternativeName>
        <fullName evidence="15">Exonuclease V subunit RecB</fullName>
        <shortName evidence="15">ExoV subunit RecB</shortName>
    </alternativeName>
    <alternativeName>
        <fullName evidence="15">Helicase/nuclease RecBCD subunit RecB</fullName>
    </alternativeName>
</protein>
<evidence type="ECO:0000256" key="10">
    <source>
        <dbReference type="ARBA" id="ARBA00023125"/>
    </source>
</evidence>
<dbReference type="InterPro" id="IPR011604">
    <property type="entry name" value="PDDEXK-like_dom_sf"/>
</dbReference>
<evidence type="ECO:0000259" key="18">
    <source>
        <dbReference type="PROSITE" id="PS51198"/>
    </source>
</evidence>
<dbReference type="GO" id="GO:0005524">
    <property type="term" value="F:ATP binding"/>
    <property type="evidence" value="ECO:0007669"/>
    <property type="project" value="UniProtKB-UniRule"/>
</dbReference>
<comment type="subunit">
    <text evidence="15">Heterotrimer of RecB, RecC and RecD. All subunits contribute to DNA-binding. Interacts with RecA.</text>
</comment>
<dbReference type="GO" id="GO:0000287">
    <property type="term" value="F:magnesium ion binding"/>
    <property type="evidence" value="ECO:0007669"/>
    <property type="project" value="UniProtKB-UniRule"/>
</dbReference>
<keyword evidence="9 15" id="KW-0460">Magnesium</keyword>
<accession>A0A2M9B8V6</accession>
<feature type="binding site" evidence="15">
    <location>
        <position position="1014"/>
    </location>
    <ligand>
        <name>Mg(2+)</name>
        <dbReference type="ChEBI" id="CHEBI:18420"/>
    </ligand>
</feature>
<comment type="domain">
    <text evidence="15">The N-terminal DNA-binding domain is a ssDNA-dependent ATPase and has ATP-dependent 3'-5' helicase function. This domain interacts with RecC.</text>
</comment>
<keyword evidence="6 15" id="KW-0347">Helicase</keyword>
<evidence type="ECO:0000256" key="9">
    <source>
        <dbReference type="ARBA" id="ARBA00022842"/>
    </source>
</evidence>
<dbReference type="PANTHER" id="PTHR11070:SF23">
    <property type="entry name" value="RECBCD ENZYME SUBUNIT RECB"/>
    <property type="match status" value="1"/>
</dbReference>
<comment type="catalytic activity">
    <reaction evidence="14 15">
        <text>ATP + H2O = ADP + phosphate + H(+)</text>
        <dbReference type="Rhea" id="RHEA:13065"/>
        <dbReference type="ChEBI" id="CHEBI:15377"/>
        <dbReference type="ChEBI" id="CHEBI:15378"/>
        <dbReference type="ChEBI" id="CHEBI:30616"/>
        <dbReference type="ChEBI" id="CHEBI:43474"/>
        <dbReference type="ChEBI" id="CHEBI:456216"/>
        <dbReference type="EC" id="5.6.2.4"/>
    </reaction>
</comment>
<dbReference type="Gene3D" id="1.10.486.10">
    <property type="entry name" value="PCRA, domain 4"/>
    <property type="match status" value="1"/>
</dbReference>
<dbReference type="HAMAP" id="MF_01485">
    <property type="entry name" value="RecB"/>
    <property type="match status" value="1"/>
</dbReference>
<keyword evidence="5 15" id="KW-0378">Hydrolase</keyword>
<evidence type="ECO:0000256" key="3">
    <source>
        <dbReference type="ARBA" id="ARBA00022741"/>
    </source>
</evidence>
<evidence type="ECO:0000256" key="14">
    <source>
        <dbReference type="ARBA" id="ARBA00048988"/>
    </source>
</evidence>
<sequence length="1139" mass="122915">MTDAMTSFDITAPLPSGTTLIEASAGTGKTWTLSALVVRYVAEQGRPLAELLIVTFSRAASQELRERVRARMADALATLRGEEATDDVLISHLRNCSADELALRIDRLATAVADFDTATIATIHQFCHFVLKGLGVAGDSDSYATLADDLTELQADVVDDLYLADHATSATIAYAQAKSDARIALDNPGAVLSPTDATGPVAARLAFIEKARAEVTRRKRRAALLGYDDLLSELADALEPDDSPARRRMRERWSVVLVDEFQDTDPVQWQVFSRAFGSRQARPAEGEQARPAEGEQAQPPGGEKTLVLIGDPKQAIYAFRGGDVATYLLAAQTATTRTSLPTNYRSDAPLVDALQRLMANVQLSPGIVAHPITAERTAHRLQGAPDNSPLRLRAMLSERPIAIGRVRERVYADAAADIARLLTSDATFDGAPVRPQHIAVLAHANRDLHGMRAALRKHGIPSVLVSSESVLRTTAAEWWLHLMMALEQPHRPERLRLAALTPFLGWTPEQLDAEGEQSTESISAHVRSLVGAFHRGAIAAVLDVARSQGLDARVLSQVGGERDLTDIEHCAQLLHEQVLEGTGALPSLVAWLRQQSADDTATTAASRIMRLDSDALAVTLSTIHGSKGLQYPIVYAPFLFDHWMRDDPAPAIIHRDGQRVLSLDSAEVNQPEHRAEALGENMRLAYVAMTRAQSQVVAWWAPTRNTANSALHRLLFGQADSADELASLITARAERGGLGSGDGGDGGGGGAVVTPAEQVRVPDSTTSERMLQTWAAHGAFSLTVLDGDQGAPEVAVERATTPLAVRAFDSSWVDRVWRRTSYSSLTAASHDAGSATSEPESDEVGRADEEPLAAAGPRTTAGADVPSPMADLPVGATFGSLVHAVLEDADFQADDLHQELLDRIGDHRTRWPVDVDSDALATALDAVCRTPMGPLADGVTLVDLPRTDRLAEMDFELPLGGGDRPHANAQLRSMAPVLRDHLSAGDPLRAYADALDGDELGGQDLRGYLTGSIDLTFRHRGKFCVVDYKTNWLGSPDADLTLADYAPNRLADAMSHSTYPLQAILYAVVLHRYLRWRLPAYDPDQHLGGVMYLYVRGMAGPDTPLVEGHPCGVFSWRPPSALLEDLSAVLDGRTREVAR</sequence>
<evidence type="ECO:0000256" key="16">
    <source>
        <dbReference type="PROSITE-ProRule" id="PRU00560"/>
    </source>
</evidence>